<dbReference type="PRINTS" id="PR00032">
    <property type="entry name" value="HTHARAC"/>
</dbReference>
<organism evidence="11 13">
    <name type="scientific">Holdemania massiliensis</name>
    <dbReference type="NCBI Taxonomy" id="1468449"/>
    <lineage>
        <taxon>Bacteria</taxon>
        <taxon>Bacillati</taxon>
        <taxon>Bacillota</taxon>
        <taxon>Erysipelotrichia</taxon>
        <taxon>Erysipelotrichales</taxon>
        <taxon>Erysipelotrichaceae</taxon>
        <taxon>Holdemania</taxon>
    </lineage>
</organism>
<dbReference type="PANTHER" id="PTHR42713:SF3">
    <property type="entry name" value="TRANSCRIPTIONAL REGULATORY PROTEIN HPTR"/>
    <property type="match status" value="1"/>
</dbReference>
<keyword evidence="5" id="KW-0805">Transcription regulation</keyword>
<dbReference type="SMART" id="SM00448">
    <property type="entry name" value="REC"/>
    <property type="match status" value="1"/>
</dbReference>
<evidence type="ECO:0000256" key="1">
    <source>
        <dbReference type="ARBA" id="ARBA00004496"/>
    </source>
</evidence>
<keyword evidence="6" id="KW-0238">DNA-binding</keyword>
<feature type="modified residue" description="4-aspartylphosphate" evidence="8">
    <location>
        <position position="55"/>
    </location>
</feature>
<dbReference type="PROSITE" id="PS00041">
    <property type="entry name" value="HTH_ARAC_FAMILY_1"/>
    <property type="match status" value="1"/>
</dbReference>
<evidence type="ECO:0000256" key="6">
    <source>
        <dbReference type="ARBA" id="ARBA00023125"/>
    </source>
</evidence>
<dbReference type="GO" id="GO:0043565">
    <property type="term" value="F:sequence-specific DNA binding"/>
    <property type="evidence" value="ECO:0007669"/>
    <property type="project" value="InterPro"/>
</dbReference>
<protein>
    <submittedName>
        <fullName evidence="11">Response regulator</fullName>
    </submittedName>
</protein>
<dbReference type="InterPro" id="IPR018060">
    <property type="entry name" value="HTH_AraC"/>
</dbReference>
<evidence type="ECO:0000256" key="7">
    <source>
        <dbReference type="ARBA" id="ARBA00023163"/>
    </source>
</evidence>
<name>A0A6N7S9M2_9FIRM</name>
<dbReference type="SMART" id="SM00342">
    <property type="entry name" value="HTH_ARAC"/>
    <property type="match status" value="1"/>
</dbReference>
<dbReference type="InterPro" id="IPR018062">
    <property type="entry name" value="HTH_AraC-typ_CS"/>
</dbReference>
<evidence type="ECO:0000313" key="13">
    <source>
        <dbReference type="Proteomes" id="UP000433575"/>
    </source>
</evidence>
<dbReference type="Gene3D" id="3.40.50.2300">
    <property type="match status" value="1"/>
</dbReference>
<dbReference type="InterPro" id="IPR020449">
    <property type="entry name" value="Tscrpt_reg_AraC-type_HTH"/>
</dbReference>
<dbReference type="PANTHER" id="PTHR42713">
    <property type="entry name" value="HISTIDINE KINASE-RELATED"/>
    <property type="match status" value="1"/>
</dbReference>
<dbReference type="InterPro" id="IPR009057">
    <property type="entry name" value="Homeodomain-like_sf"/>
</dbReference>
<keyword evidence="7" id="KW-0804">Transcription</keyword>
<dbReference type="CDD" id="cd17536">
    <property type="entry name" value="REC_YesN-like"/>
    <property type="match status" value="1"/>
</dbReference>
<comment type="subcellular location">
    <subcellularLocation>
        <location evidence="1">Cytoplasm</location>
    </subcellularLocation>
</comment>
<dbReference type="EMBL" id="WKPI01000031">
    <property type="protein sequence ID" value="MSC34303.1"/>
    <property type="molecule type" value="Genomic_DNA"/>
</dbReference>
<dbReference type="Pfam" id="PF12833">
    <property type="entry name" value="HTH_18"/>
    <property type="match status" value="1"/>
</dbReference>
<keyword evidence="3 8" id="KW-0597">Phosphoprotein</keyword>
<dbReference type="Proteomes" id="UP000480929">
    <property type="component" value="Unassembled WGS sequence"/>
</dbReference>
<feature type="domain" description="Response regulatory" evidence="10">
    <location>
        <begin position="3"/>
        <end position="119"/>
    </location>
</feature>
<dbReference type="Gene3D" id="1.10.10.60">
    <property type="entry name" value="Homeodomain-like"/>
    <property type="match status" value="2"/>
</dbReference>
<dbReference type="PROSITE" id="PS01124">
    <property type="entry name" value="HTH_ARAC_FAMILY_2"/>
    <property type="match status" value="1"/>
</dbReference>
<gene>
    <name evidence="12" type="ORF">GKD88_14340</name>
    <name evidence="11" type="ORF">GKE08_14670</name>
</gene>
<dbReference type="SUPFAM" id="SSF46689">
    <property type="entry name" value="Homeodomain-like"/>
    <property type="match status" value="2"/>
</dbReference>
<evidence type="ECO:0000256" key="3">
    <source>
        <dbReference type="ARBA" id="ARBA00022553"/>
    </source>
</evidence>
<dbReference type="RefSeq" id="WP_020226110.1">
    <property type="nucleotide sequence ID" value="NZ_CABKSC010000005.1"/>
</dbReference>
<evidence type="ECO:0000259" key="10">
    <source>
        <dbReference type="PROSITE" id="PS50110"/>
    </source>
</evidence>
<dbReference type="PROSITE" id="PS50110">
    <property type="entry name" value="RESPONSE_REGULATORY"/>
    <property type="match status" value="1"/>
</dbReference>
<dbReference type="Proteomes" id="UP000433575">
    <property type="component" value="Unassembled WGS sequence"/>
</dbReference>
<dbReference type="GO" id="GO:0003700">
    <property type="term" value="F:DNA-binding transcription factor activity"/>
    <property type="evidence" value="ECO:0007669"/>
    <property type="project" value="InterPro"/>
</dbReference>
<dbReference type="GO" id="GO:0000160">
    <property type="term" value="P:phosphorelay signal transduction system"/>
    <property type="evidence" value="ECO:0007669"/>
    <property type="project" value="UniProtKB-KW"/>
</dbReference>
<dbReference type="Pfam" id="PF00072">
    <property type="entry name" value="Response_reg"/>
    <property type="match status" value="1"/>
</dbReference>
<sequence>MIRILIVEDEAILRQGFRQSLDFSRLGCQICGEARNGKEGLALIRQLHPDIVFTDLKMPVMDGLEMLRQSKETEQYEAVILTGYGEFSYAQEAISLQVAEYLLKPFNRKELEAVLIKLTERVRKKREQSNPMIPESIQVLMEIPAGCSAYVQSAAEWIGVHYAQRVTDEILAETLGVSADYLNRLFRRETGWTLHRYLNRYRIAQACLRILWGSEKIYEIAEQVGFSDYKYFFQVFTRLTGVSPTQYKKVQLSSAKKDAEADR</sequence>
<keyword evidence="14" id="KW-1185">Reference proteome</keyword>
<feature type="domain" description="HTH araC/xylS-type" evidence="9">
    <location>
        <begin position="152"/>
        <end position="250"/>
    </location>
</feature>
<dbReference type="EMBL" id="WKPJ01000029">
    <property type="protein sequence ID" value="MSA90573.1"/>
    <property type="molecule type" value="Genomic_DNA"/>
</dbReference>
<evidence type="ECO:0000256" key="4">
    <source>
        <dbReference type="ARBA" id="ARBA00023012"/>
    </source>
</evidence>
<evidence type="ECO:0000256" key="8">
    <source>
        <dbReference type="PROSITE-ProRule" id="PRU00169"/>
    </source>
</evidence>
<evidence type="ECO:0000313" key="12">
    <source>
        <dbReference type="EMBL" id="MSC34303.1"/>
    </source>
</evidence>
<dbReference type="SUPFAM" id="SSF52172">
    <property type="entry name" value="CheY-like"/>
    <property type="match status" value="1"/>
</dbReference>
<evidence type="ECO:0000313" key="14">
    <source>
        <dbReference type="Proteomes" id="UP000480929"/>
    </source>
</evidence>
<dbReference type="InterPro" id="IPR001789">
    <property type="entry name" value="Sig_transdc_resp-reg_receiver"/>
</dbReference>
<keyword evidence="2" id="KW-0963">Cytoplasm</keyword>
<reference evidence="13 14" key="1">
    <citation type="journal article" date="2019" name="Nat. Med.">
        <title>A library of human gut bacterial isolates paired with longitudinal multiomics data enables mechanistic microbiome research.</title>
        <authorList>
            <person name="Poyet M."/>
            <person name="Groussin M."/>
            <person name="Gibbons S.M."/>
            <person name="Avila-Pacheco J."/>
            <person name="Jiang X."/>
            <person name="Kearney S.M."/>
            <person name="Perrotta A.R."/>
            <person name="Berdy B."/>
            <person name="Zhao S."/>
            <person name="Lieberman T.D."/>
            <person name="Swanson P.K."/>
            <person name="Smith M."/>
            <person name="Roesemann S."/>
            <person name="Alexander J.E."/>
            <person name="Rich S.A."/>
            <person name="Livny J."/>
            <person name="Vlamakis H."/>
            <person name="Clish C."/>
            <person name="Bullock K."/>
            <person name="Deik A."/>
            <person name="Scott J."/>
            <person name="Pierce K.A."/>
            <person name="Xavier R.J."/>
            <person name="Alm E.J."/>
        </authorList>
    </citation>
    <scope>NUCLEOTIDE SEQUENCE [LARGE SCALE GENOMIC DNA]</scope>
    <source>
        <strain evidence="11 13">BIOML-A4</strain>
        <strain evidence="12 14">BIOML-A5</strain>
    </source>
</reference>
<evidence type="ECO:0000313" key="11">
    <source>
        <dbReference type="EMBL" id="MSA90573.1"/>
    </source>
</evidence>
<comment type="caution">
    <text evidence="11">The sequence shown here is derived from an EMBL/GenBank/DDBJ whole genome shotgun (WGS) entry which is preliminary data.</text>
</comment>
<dbReference type="InterPro" id="IPR011006">
    <property type="entry name" value="CheY-like_superfamily"/>
</dbReference>
<accession>A0A6N7S9M2</accession>
<dbReference type="GO" id="GO:0005737">
    <property type="term" value="C:cytoplasm"/>
    <property type="evidence" value="ECO:0007669"/>
    <property type="project" value="UniProtKB-SubCell"/>
</dbReference>
<evidence type="ECO:0000256" key="5">
    <source>
        <dbReference type="ARBA" id="ARBA00023015"/>
    </source>
</evidence>
<dbReference type="InterPro" id="IPR051552">
    <property type="entry name" value="HptR"/>
</dbReference>
<dbReference type="AlphaFoldDB" id="A0A6N7S9M2"/>
<evidence type="ECO:0000256" key="2">
    <source>
        <dbReference type="ARBA" id="ARBA00022490"/>
    </source>
</evidence>
<proteinExistence type="predicted"/>
<dbReference type="OrthoDB" id="9794370at2"/>
<keyword evidence="4" id="KW-0902">Two-component regulatory system</keyword>
<dbReference type="GeneID" id="42457891"/>
<evidence type="ECO:0000259" key="9">
    <source>
        <dbReference type="PROSITE" id="PS01124"/>
    </source>
</evidence>